<evidence type="ECO:0000313" key="2">
    <source>
        <dbReference type="EMBL" id="KAG5576919.1"/>
    </source>
</evidence>
<sequence length="372" mass="42438">MYLEKFKDFESRVSLQKQEPAKYRAANVSVIQKMLEDLTVEDDDVVEVNGKVLLLMDFLRKSSCHHLRLHQLIQLHMQMEMEVLNQHMKLFSDAFCAILKLYLSMHACCNFCFTFALNQTPKYLCGTANVVDTDMTLDLMPSAGDSAQLNSNVSNIQKKRRHSEEAEEANRKMQHLYQQHDESTNRLHGRSRGDRLFPISTEDECPVILGRSIGISTYQGLSLQTRYNSTVRVNPNYPQALALINWCFCILQPATLFGDSINPSCFVNTVEEMMELAVSVESEQVISHVKKIFEDKEAITCANILRSKNKFVDTLAIYESVLQKNSNSIESLIGKDEDRLVEATEQNGSAGLHHHMCFACEIAVIWMDNQLR</sequence>
<reference evidence="2 3" key="1">
    <citation type="submission" date="2020-09" db="EMBL/GenBank/DDBJ databases">
        <title>De no assembly of potato wild relative species, Solanum commersonii.</title>
        <authorList>
            <person name="Cho K."/>
        </authorList>
    </citation>
    <scope>NUCLEOTIDE SEQUENCE [LARGE SCALE GENOMIC DNA]</scope>
    <source>
        <strain evidence="2">LZ3.2</strain>
        <tissue evidence="2">Leaf</tissue>
    </source>
</reference>
<dbReference type="EMBL" id="JACXVP010000011">
    <property type="protein sequence ID" value="KAG5576919.1"/>
    <property type="molecule type" value="Genomic_DNA"/>
</dbReference>
<accession>A0A9J5WP10</accession>
<name>A0A9J5WP10_SOLCO</name>
<keyword evidence="3" id="KW-1185">Reference proteome</keyword>
<proteinExistence type="predicted"/>
<gene>
    <name evidence="2" type="ORF">H5410_057053</name>
</gene>
<organism evidence="2 3">
    <name type="scientific">Solanum commersonii</name>
    <name type="common">Commerson's wild potato</name>
    <name type="synonym">Commerson's nightshade</name>
    <dbReference type="NCBI Taxonomy" id="4109"/>
    <lineage>
        <taxon>Eukaryota</taxon>
        <taxon>Viridiplantae</taxon>
        <taxon>Streptophyta</taxon>
        <taxon>Embryophyta</taxon>
        <taxon>Tracheophyta</taxon>
        <taxon>Spermatophyta</taxon>
        <taxon>Magnoliopsida</taxon>
        <taxon>eudicotyledons</taxon>
        <taxon>Gunneridae</taxon>
        <taxon>Pentapetalae</taxon>
        <taxon>asterids</taxon>
        <taxon>lamiids</taxon>
        <taxon>Solanales</taxon>
        <taxon>Solanaceae</taxon>
        <taxon>Solanoideae</taxon>
        <taxon>Solaneae</taxon>
        <taxon>Solanum</taxon>
    </lineage>
</organism>
<dbReference type="AlphaFoldDB" id="A0A9J5WP10"/>
<evidence type="ECO:0000256" key="1">
    <source>
        <dbReference type="SAM" id="Coils"/>
    </source>
</evidence>
<keyword evidence="1" id="KW-0175">Coiled coil</keyword>
<protein>
    <submittedName>
        <fullName evidence="2">Uncharacterized protein</fullName>
    </submittedName>
</protein>
<comment type="caution">
    <text evidence="2">The sequence shown here is derived from an EMBL/GenBank/DDBJ whole genome shotgun (WGS) entry which is preliminary data.</text>
</comment>
<dbReference type="InterPro" id="IPR012340">
    <property type="entry name" value="NA-bd_OB-fold"/>
</dbReference>
<feature type="coiled-coil region" evidence="1">
    <location>
        <begin position="156"/>
        <end position="186"/>
    </location>
</feature>
<dbReference type="Gene3D" id="2.40.50.140">
    <property type="entry name" value="Nucleic acid-binding proteins"/>
    <property type="match status" value="1"/>
</dbReference>
<evidence type="ECO:0000313" key="3">
    <source>
        <dbReference type="Proteomes" id="UP000824120"/>
    </source>
</evidence>
<dbReference type="Proteomes" id="UP000824120">
    <property type="component" value="Chromosome 11"/>
</dbReference>
<dbReference type="OrthoDB" id="1302495at2759"/>